<gene>
    <name evidence="2" type="ORF">CVO76_16230</name>
</gene>
<dbReference type="EMBL" id="CP024915">
    <property type="protein sequence ID" value="AUZ89017.1"/>
    <property type="molecule type" value="Genomic_DNA"/>
</dbReference>
<feature type="region of interest" description="Disordered" evidence="1">
    <location>
        <begin position="43"/>
        <end position="77"/>
    </location>
</feature>
<dbReference type="Proteomes" id="UP000239187">
    <property type="component" value="Chromosome"/>
</dbReference>
<evidence type="ECO:0000256" key="1">
    <source>
        <dbReference type="SAM" id="MobiDB-lite"/>
    </source>
</evidence>
<protein>
    <submittedName>
        <fullName evidence="2">Uncharacterized protein</fullName>
    </submittedName>
</protein>
<dbReference type="AlphaFoldDB" id="A0A2L0UIF0"/>
<name>A0A2L0UIF0_9MICC</name>
<reference evidence="2 3" key="1">
    <citation type="submission" date="2017-11" db="EMBL/GenBank/DDBJ databases">
        <title>Draft genome of Arthrobacter agilis strain UMCV2, a plant growth-promoting rhizobacterium and biocontrol capacity of phytopathogenic fungi.</title>
        <authorList>
            <person name="Martinez-Camara R."/>
            <person name="Santoyo G."/>
            <person name="Moreno-Hagelsieb G."/>
            <person name="Valencia-Cantero E."/>
        </authorList>
    </citation>
    <scope>NUCLEOTIDE SEQUENCE [LARGE SCALE GENOMIC DNA]</scope>
    <source>
        <strain evidence="2 3">UMCV2</strain>
    </source>
</reference>
<evidence type="ECO:0000313" key="3">
    <source>
        <dbReference type="Proteomes" id="UP000239187"/>
    </source>
</evidence>
<sequence>MRAAAQPTAMAVSARRCPRVRLYDTVNQLLLVCGGDSISVTDDTLGTGIGRRMNVADRPGAGQERSRSPGEGREDRQ</sequence>
<organism evidence="2 3">
    <name type="scientific">Arthrobacter agilis</name>
    <dbReference type="NCBI Taxonomy" id="37921"/>
    <lineage>
        <taxon>Bacteria</taxon>
        <taxon>Bacillati</taxon>
        <taxon>Actinomycetota</taxon>
        <taxon>Actinomycetes</taxon>
        <taxon>Micrococcales</taxon>
        <taxon>Micrococcaceae</taxon>
        <taxon>Arthrobacter</taxon>
    </lineage>
</organism>
<accession>A0A2L0UIF0</accession>
<evidence type="ECO:0000313" key="2">
    <source>
        <dbReference type="EMBL" id="AUZ89017.1"/>
    </source>
</evidence>
<feature type="compositionally biased region" description="Basic and acidic residues" evidence="1">
    <location>
        <begin position="64"/>
        <end position="77"/>
    </location>
</feature>
<proteinExistence type="predicted"/>